<accession>A0A220YL99</accession>
<evidence type="ECO:0000313" key="2">
    <source>
        <dbReference type="EMBL" id="ASL24414.1"/>
    </source>
</evidence>
<name>A0A220YL99_9CAUD</name>
<keyword evidence="3" id="KW-1185">Reference proteome</keyword>
<feature type="compositionally biased region" description="Acidic residues" evidence="1">
    <location>
        <begin position="67"/>
        <end position="78"/>
    </location>
</feature>
<evidence type="ECO:0000256" key="1">
    <source>
        <dbReference type="SAM" id="MobiDB-lite"/>
    </source>
</evidence>
<sequence length="84" mass="8876">MSFIATAIVATAGATLYSSKRQRDAQKAANKQAKIDANEAEAQARTAEVFAETEGEGLGNLGQVSLEVDDDLEEDEDVSTNVSI</sequence>
<gene>
    <name evidence="2" type="ORF">vBAspPH44_31</name>
</gene>
<evidence type="ECO:0000313" key="3">
    <source>
        <dbReference type="Proteomes" id="UP000222639"/>
    </source>
</evidence>
<dbReference type="EMBL" id="MF278336">
    <property type="protein sequence ID" value="ASL24414.1"/>
    <property type="molecule type" value="Genomic_DNA"/>
</dbReference>
<dbReference type="Proteomes" id="UP000222639">
    <property type="component" value="Segment"/>
</dbReference>
<reference evidence="3" key="1">
    <citation type="submission" date="2017-06" db="EMBL/GenBank/DDBJ databases">
        <title>Complete genome sequence of Alteromonas virus vB_AspP-H4/4.</title>
        <authorList>
            <person name="Kallies R."/>
        </authorList>
    </citation>
    <scope>NUCLEOTIDE SEQUENCE [LARGE SCALE GENOMIC DNA]</scope>
</reference>
<protein>
    <submittedName>
        <fullName evidence="2">Uncharacterized protein</fullName>
    </submittedName>
</protein>
<proteinExistence type="predicted"/>
<feature type="region of interest" description="Disordered" evidence="1">
    <location>
        <begin position="52"/>
        <end position="84"/>
    </location>
</feature>
<organism evidence="2 3">
    <name type="scientific">Alteromonas phage vB_AspP-H4/4</name>
    <dbReference type="NCBI Taxonomy" id="2928692"/>
    <lineage>
        <taxon>Viruses</taxon>
        <taxon>Duplodnaviria</taxon>
        <taxon>Heunggongvirae</taxon>
        <taxon>Uroviricota</taxon>
        <taxon>Caudoviricetes</taxon>
        <taxon>Autographivirales</taxon>
        <taxon>Foturvirus</taxon>
        <taxon>Foturvirus H44</taxon>
    </lineage>
</organism>